<dbReference type="EMBL" id="JAINDJ010000002">
    <property type="protein sequence ID" value="KAG9458837.1"/>
    <property type="molecule type" value="Genomic_DNA"/>
</dbReference>
<dbReference type="Gene3D" id="3.30.70.270">
    <property type="match status" value="1"/>
</dbReference>
<evidence type="ECO:0000259" key="7">
    <source>
        <dbReference type="Pfam" id="PF17917"/>
    </source>
</evidence>
<evidence type="ECO:0000256" key="1">
    <source>
        <dbReference type="ARBA" id="ARBA00022679"/>
    </source>
</evidence>
<evidence type="ECO:0000256" key="5">
    <source>
        <dbReference type="ARBA" id="ARBA00022801"/>
    </source>
</evidence>
<dbReference type="Gene3D" id="3.10.10.10">
    <property type="entry name" value="HIV Type 1 Reverse Transcriptase, subunit A, domain 1"/>
    <property type="match status" value="1"/>
</dbReference>
<dbReference type="GO" id="GO:0003964">
    <property type="term" value="F:RNA-directed DNA polymerase activity"/>
    <property type="evidence" value="ECO:0007669"/>
    <property type="project" value="UniProtKB-KW"/>
</dbReference>
<keyword evidence="4" id="KW-0255">Endonuclease</keyword>
<evidence type="ECO:0000256" key="2">
    <source>
        <dbReference type="ARBA" id="ARBA00022695"/>
    </source>
</evidence>
<reference evidence="8 9" key="1">
    <citation type="submission" date="2021-07" db="EMBL/GenBank/DDBJ databases">
        <title>The Aristolochia fimbriata genome: insights into angiosperm evolution, floral development and chemical biosynthesis.</title>
        <authorList>
            <person name="Jiao Y."/>
        </authorList>
    </citation>
    <scope>NUCLEOTIDE SEQUENCE [LARGE SCALE GENOMIC DNA]</scope>
    <source>
        <strain evidence="8">IBCAS-2021</strain>
        <tissue evidence="8">Leaf</tissue>
    </source>
</reference>
<proteinExistence type="predicted"/>
<organism evidence="8 9">
    <name type="scientific">Aristolochia fimbriata</name>
    <name type="common">White veined hardy Dutchman's pipe vine</name>
    <dbReference type="NCBI Taxonomy" id="158543"/>
    <lineage>
        <taxon>Eukaryota</taxon>
        <taxon>Viridiplantae</taxon>
        <taxon>Streptophyta</taxon>
        <taxon>Embryophyta</taxon>
        <taxon>Tracheophyta</taxon>
        <taxon>Spermatophyta</taxon>
        <taxon>Magnoliopsida</taxon>
        <taxon>Magnoliidae</taxon>
        <taxon>Piperales</taxon>
        <taxon>Aristolochiaceae</taxon>
        <taxon>Aristolochia</taxon>
    </lineage>
</organism>
<dbReference type="GO" id="GO:0004519">
    <property type="term" value="F:endonuclease activity"/>
    <property type="evidence" value="ECO:0007669"/>
    <property type="project" value="UniProtKB-KW"/>
</dbReference>
<comment type="caution">
    <text evidence="8">The sequence shown here is derived from an EMBL/GenBank/DDBJ whole genome shotgun (WGS) entry which is preliminary data.</text>
</comment>
<dbReference type="Pfam" id="PF17917">
    <property type="entry name" value="RT_RNaseH"/>
    <property type="match status" value="1"/>
</dbReference>
<keyword evidence="2" id="KW-0548">Nucleotidyltransferase</keyword>
<feature type="domain" description="Reverse transcriptase RNase H-like" evidence="7">
    <location>
        <begin position="317"/>
        <end position="419"/>
    </location>
</feature>
<protein>
    <recommendedName>
        <fullName evidence="7">Reverse transcriptase RNase H-like domain-containing protein</fullName>
    </recommendedName>
</protein>
<keyword evidence="1" id="KW-0808">Transferase</keyword>
<evidence type="ECO:0000256" key="4">
    <source>
        <dbReference type="ARBA" id="ARBA00022759"/>
    </source>
</evidence>
<dbReference type="PANTHER" id="PTHR48475">
    <property type="entry name" value="RIBONUCLEASE H"/>
    <property type="match status" value="1"/>
</dbReference>
<evidence type="ECO:0000256" key="6">
    <source>
        <dbReference type="ARBA" id="ARBA00022918"/>
    </source>
</evidence>
<dbReference type="GO" id="GO:0016787">
    <property type="term" value="F:hydrolase activity"/>
    <property type="evidence" value="ECO:0007669"/>
    <property type="project" value="UniProtKB-KW"/>
</dbReference>
<evidence type="ECO:0000313" key="8">
    <source>
        <dbReference type="EMBL" id="KAG9458837.1"/>
    </source>
</evidence>
<dbReference type="InterPro" id="IPR043502">
    <property type="entry name" value="DNA/RNA_pol_sf"/>
</dbReference>
<dbReference type="Proteomes" id="UP000825729">
    <property type="component" value="Unassembled WGS sequence"/>
</dbReference>
<keyword evidence="6" id="KW-0695">RNA-directed DNA polymerase</keyword>
<dbReference type="SUPFAM" id="SSF53098">
    <property type="entry name" value="Ribonuclease H-like"/>
    <property type="match status" value="1"/>
</dbReference>
<dbReference type="InterPro" id="IPR036397">
    <property type="entry name" value="RNaseH_sf"/>
</dbReference>
<dbReference type="PANTHER" id="PTHR48475:SF1">
    <property type="entry name" value="RNASE H TYPE-1 DOMAIN-CONTAINING PROTEIN"/>
    <property type="match status" value="1"/>
</dbReference>
<sequence>MARQRHSLVFFSGPRTTTPLLYLASLWRIHVVTEHLSEALATFEEGGQSTVDELKKVDLGTKDDPRPTFLSASLSTDEEVEFMSLLREYHDIFTWNYTEMPGLDPRVAMHKLDVDPSVRRVKQSQRRFRPELVPEIEKEVDKLIATNFIREVKYPSWLANIVLVNKKNGQIRVCVYFCDLNKACPKDDFSLSITELMVDATTGHEVLSFMDGHKNASTTYHRAMQNIFDDVLHKRVECYIDDLVMPKPRNISELKRFQGHLAYIRRFISNLVGRCQPFSRLMKKDTPFEWDESCWIAFNNIKAYLTKPLVLVALIVDRPLLLYIAAQEKYVGALLAQCDEDNKERSLYFLSRTLVGAEINYTPIEKTCLVLVFAIQKLQHYLLAHSTNLISRTDPLKYIMSRPILSGRLAKWALLLSEFEIKFVPQRAIKGQALANFLADHPVSAEWELTEEFPDEEIFLVEVLPHWEMYFDGPAWRNGAGVGVLFESPRKDLLPYSFILTQNCSNNEVEYQAILLGFGMAVVMKLL</sequence>
<keyword evidence="3" id="KW-0540">Nuclease</keyword>
<evidence type="ECO:0000313" key="9">
    <source>
        <dbReference type="Proteomes" id="UP000825729"/>
    </source>
</evidence>
<accession>A0AAV7FGF6</accession>
<dbReference type="InterPro" id="IPR043128">
    <property type="entry name" value="Rev_trsase/Diguanyl_cyclase"/>
</dbReference>
<gene>
    <name evidence="8" type="ORF">H6P81_003345</name>
</gene>
<keyword evidence="9" id="KW-1185">Reference proteome</keyword>
<dbReference type="InterPro" id="IPR012337">
    <property type="entry name" value="RNaseH-like_sf"/>
</dbReference>
<dbReference type="CDD" id="cd09274">
    <property type="entry name" value="RNase_HI_RT_Ty3"/>
    <property type="match status" value="1"/>
</dbReference>
<dbReference type="GO" id="GO:0003676">
    <property type="term" value="F:nucleic acid binding"/>
    <property type="evidence" value="ECO:0007669"/>
    <property type="project" value="InterPro"/>
</dbReference>
<name>A0AAV7FGF6_ARIFI</name>
<dbReference type="InterPro" id="IPR041373">
    <property type="entry name" value="RT_RNaseH"/>
</dbReference>
<evidence type="ECO:0000256" key="3">
    <source>
        <dbReference type="ARBA" id="ARBA00022722"/>
    </source>
</evidence>
<dbReference type="SUPFAM" id="SSF56672">
    <property type="entry name" value="DNA/RNA polymerases"/>
    <property type="match status" value="1"/>
</dbReference>
<dbReference type="AlphaFoldDB" id="A0AAV7FGF6"/>
<keyword evidence="5" id="KW-0378">Hydrolase</keyword>
<dbReference type="Gene3D" id="3.30.420.10">
    <property type="entry name" value="Ribonuclease H-like superfamily/Ribonuclease H"/>
    <property type="match status" value="1"/>
</dbReference>